<dbReference type="RefSeq" id="WP_067482411.1">
    <property type="nucleotide sequence ID" value="NZ_BSWX01000001.1"/>
</dbReference>
<reference evidence="1 2" key="1">
    <citation type="submission" date="2016-04" db="EMBL/GenBank/DDBJ databases">
        <title>Draft genome of an Enterococcus thailandicus strain isolated from bovine feces.</title>
        <authorList>
            <person name="Beukers A.G."/>
            <person name="Zaheer R."/>
            <person name="Goji N."/>
            <person name="Cook S.R."/>
            <person name="Amoako K."/>
            <person name="Chaves A.V."/>
            <person name="Ward M.P."/>
            <person name="Mcallister T.A."/>
        </authorList>
    </citation>
    <scope>NUCLEOTIDE SEQUENCE [LARGE SCALE GENOMIC DNA]</scope>
    <source>
        <strain evidence="1 2">F0711D 46</strain>
    </source>
</reference>
<accession>A0A179ETR8</accession>
<proteinExistence type="predicted"/>
<dbReference type="GeneID" id="77487475"/>
<evidence type="ECO:0000313" key="1">
    <source>
        <dbReference type="EMBL" id="OAQ56591.1"/>
    </source>
</evidence>
<evidence type="ECO:0000313" key="2">
    <source>
        <dbReference type="Proteomes" id="UP000078516"/>
    </source>
</evidence>
<keyword evidence="2" id="KW-1185">Reference proteome</keyword>
<gene>
    <name evidence="1" type="ORF">A6E74_04045</name>
</gene>
<dbReference type="KEGG" id="eth:CK496_07460"/>
<dbReference type="Proteomes" id="UP000078516">
    <property type="component" value="Unassembled WGS sequence"/>
</dbReference>
<protein>
    <submittedName>
        <fullName evidence="1">Glucose uptake protein</fullName>
    </submittedName>
</protein>
<sequence length="85" mass="10237">MLILGQLFFYIPFFIMALITFYYIHWTRKKVSVLIASLPSAYFTYQIFTIRHWETTSLLTKYVFGLTISVILLIVWLFILYNKQN</sequence>
<dbReference type="AlphaFoldDB" id="A0A179ETR8"/>
<organism evidence="1 2">
    <name type="scientific">Enterococcus thailandicus</name>
    <dbReference type="NCBI Taxonomy" id="417368"/>
    <lineage>
        <taxon>Bacteria</taxon>
        <taxon>Bacillati</taxon>
        <taxon>Bacillota</taxon>
        <taxon>Bacilli</taxon>
        <taxon>Lactobacillales</taxon>
        <taxon>Enterococcaceae</taxon>
        <taxon>Enterococcus</taxon>
    </lineage>
</organism>
<name>A0A179ETR8_ENTTH</name>
<comment type="caution">
    <text evidence="1">The sequence shown here is derived from an EMBL/GenBank/DDBJ whole genome shotgun (WGS) entry which is preliminary data.</text>
</comment>
<dbReference type="EMBL" id="LWMN01000010">
    <property type="protein sequence ID" value="OAQ56591.1"/>
    <property type="molecule type" value="Genomic_DNA"/>
</dbReference>